<evidence type="ECO:0000259" key="8">
    <source>
        <dbReference type="PROSITE" id="PS50113"/>
    </source>
</evidence>
<dbReference type="CDD" id="cd00082">
    <property type="entry name" value="HisKA"/>
    <property type="match status" value="1"/>
</dbReference>
<evidence type="ECO:0000313" key="9">
    <source>
        <dbReference type="EMBL" id="SKC42082.1"/>
    </source>
</evidence>
<sequence>MDRIKNMNELIIVTKKLVFQNEEKAKRTAELIIANKELAFQNEEKEKRAAELIIANKELAFQNEEKGRRAAELIIANKELAFQNEEKEKRAAELIIANKELAFQNEEKERRAAELIVANKELVFQNEEKEKRAGELIIANMELKKAEEQFRLVVESVPNAIVLVDSEGFIILINNQVEKLFGYERNELIGNKLEILIPERLEAQHPGHRDVFFKNPKTRAMGAGRDLFALKKNGAEVQVEIGLNPIETAKGIIVLVSIIDITERKIQEAMLKKHNKELEQFAYIASHDLQEPLRTVSNYMRVFEEDYIALLDDNARKYLQSVNNATKRMSMLIKSLLDFSRLGHNKKITYADCKKIINNVIADLQTLIKKTNATIDVAEMPTLNVYKIEIGQLFQNLITNAIKFQKKDTRAEIKIRSRKVDEKWLFSVSDNGIGIAPAHFQKVFDIFQRLQVSDAYQGNGIGLANCKKIVELHQGEIWIESTLGEGSTFNFTIPNLSL</sequence>
<evidence type="ECO:0000256" key="5">
    <source>
        <dbReference type="ARBA" id="ARBA00022777"/>
    </source>
</evidence>
<keyword evidence="3" id="KW-0597">Phosphoprotein</keyword>
<comment type="catalytic activity">
    <reaction evidence="1">
        <text>ATP + protein L-histidine = ADP + protein N-phospho-L-histidine.</text>
        <dbReference type="EC" id="2.7.13.3"/>
    </reaction>
</comment>
<proteinExistence type="predicted"/>
<organism evidence="9 10">
    <name type="scientific">Ohtaekwangia koreensis</name>
    <dbReference type="NCBI Taxonomy" id="688867"/>
    <lineage>
        <taxon>Bacteria</taxon>
        <taxon>Pseudomonadati</taxon>
        <taxon>Bacteroidota</taxon>
        <taxon>Cytophagia</taxon>
        <taxon>Cytophagales</taxon>
        <taxon>Fulvivirgaceae</taxon>
        <taxon>Ohtaekwangia</taxon>
    </lineage>
</organism>
<dbReference type="InterPro" id="IPR000014">
    <property type="entry name" value="PAS"/>
</dbReference>
<dbReference type="Gene3D" id="1.10.287.130">
    <property type="match status" value="1"/>
</dbReference>
<dbReference type="InterPro" id="IPR052162">
    <property type="entry name" value="Sensor_kinase/Photoreceptor"/>
</dbReference>
<dbReference type="InterPro" id="IPR004358">
    <property type="entry name" value="Sig_transdc_His_kin-like_C"/>
</dbReference>
<reference evidence="9 10" key="1">
    <citation type="submission" date="2017-02" db="EMBL/GenBank/DDBJ databases">
        <authorList>
            <person name="Peterson S.W."/>
        </authorList>
    </citation>
    <scope>NUCLEOTIDE SEQUENCE [LARGE SCALE GENOMIC DNA]</scope>
    <source>
        <strain evidence="9 10">DSM 25262</strain>
    </source>
</reference>
<dbReference type="SUPFAM" id="SSF47384">
    <property type="entry name" value="Homodimeric domain of signal transducing histidine kinase"/>
    <property type="match status" value="1"/>
</dbReference>
<dbReference type="InterPro" id="IPR036097">
    <property type="entry name" value="HisK_dim/P_sf"/>
</dbReference>
<evidence type="ECO:0000256" key="2">
    <source>
        <dbReference type="ARBA" id="ARBA00012438"/>
    </source>
</evidence>
<dbReference type="PROSITE" id="PS50113">
    <property type="entry name" value="PAC"/>
    <property type="match status" value="1"/>
</dbReference>
<feature type="domain" description="PAC" evidence="8">
    <location>
        <begin position="223"/>
        <end position="273"/>
    </location>
</feature>
<evidence type="ECO:0000256" key="1">
    <source>
        <dbReference type="ARBA" id="ARBA00000085"/>
    </source>
</evidence>
<dbReference type="PANTHER" id="PTHR43304:SF1">
    <property type="entry name" value="PAC DOMAIN-CONTAINING PROTEIN"/>
    <property type="match status" value="1"/>
</dbReference>
<dbReference type="PANTHER" id="PTHR43304">
    <property type="entry name" value="PHYTOCHROME-LIKE PROTEIN CPH1"/>
    <property type="match status" value="1"/>
</dbReference>
<feature type="domain" description="Histidine kinase" evidence="6">
    <location>
        <begin position="284"/>
        <end position="497"/>
    </location>
</feature>
<dbReference type="InterPro" id="IPR036890">
    <property type="entry name" value="HATPase_C_sf"/>
</dbReference>
<evidence type="ECO:0000313" key="10">
    <source>
        <dbReference type="Proteomes" id="UP000190961"/>
    </source>
</evidence>
<dbReference type="InterPro" id="IPR003594">
    <property type="entry name" value="HATPase_dom"/>
</dbReference>
<evidence type="ECO:0000256" key="3">
    <source>
        <dbReference type="ARBA" id="ARBA00022553"/>
    </source>
</evidence>
<dbReference type="GO" id="GO:0000155">
    <property type="term" value="F:phosphorelay sensor kinase activity"/>
    <property type="evidence" value="ECO:0007669"/>
    <property type="project" value="InterPro"/>
</dbReference>
<dbReference type="InterPro" id="IPR035965">
    <property type="entry name" value="PAS-like_dom_sf"/>
</dbReference>
<keyword evidence="4" id="KW-0808">Transferase</keyword>
<dbReference type="NCBIfam" id="TIGR00229">
    <property type="entry name" value="sensory_box"/>
    <property type="match status" value="1"/>
</dbReference>
<dbReference type="SMART" id="SM00388">
    <property type="entry name" value="HisKA"/>
    <property type="match status" value="1"/>
</dbReference>
<gene>
    <name evidence="9" type="ORF">SAMN05660236_0349</name>
</gene>
<dbReference type="SUPFAM" id="SSF55874">
    <property type="entry name" value="ATPase domain of HSP90 chaperone/DNA topoisomerase II/histidine kinase"/>
    <property type="match status" value="1"/>
</dbReference>
<keyword evidence="5" id="KW-0418">Kinase</keyword>
<dbReference type="AlphaFoldDB" id="A0A1T5ISK3"/>
<protein>
    <recommendedName>
        <fullName evidence="2">histidine kinase</fullName>
        <ecNumber evidence="2">2.7.13.3</ecNumber>
    </recommendedName>
</protein>
<dbReference type="InterPro" id="IPR003661">
    <property type="entry name" value="HisK_dim/P_dom"/>
</dbReference>
<evidence type="ECO:0000259" key="7">
    <source>
        <dbReference type="PROSITE" id="PS50112"/>
    </source>
</evidence>
<dbReference type="PRINTS" id="PR00344">
    <property type="entry name" value="BCTRLSENSOR"/>
</dbReference>
<name>A0A1T5ISK3_9BACT</name>
<dbReference type="CDD" id="cd00130">
    <property type="entry name" value="PAS"/>
    <property type="match status" value="1"/>
</dbReference>
<dbReference type="SUPFAM" id="SSF55785">
    <property type="entry name" value="PYP-like sensor domain (PAS domain)"/>
    <property type="match status" value="1"/>
</dbReference>
<dbReference type="Pfam" id="PF02518">
    <property type="entry name" value="HATPase_c"/>
    <property type="match status" value="1"/>
</dbReference>
<dbReference type="EMBL" id="FUZU01000001">
    <property type="protein sequence ID" value="SKC42082.1"/>
    <property type="molecule type" value="Genomic_DNA"/>
</dbReference>
<dbReference type="Pfam" id="PF00512">
    <property type="entry name" value="HisKA"/>
    <property type="match status" value="1"/>
</dbReference>
<dbReference type="Pfam" id="PF13426">
    <property type="entry name" value="PAS_9"/>
    <property type="match status" value="1"/>
</dbReference>
<dbReference type="SMART" id="SM00091">
    <property type="entry name" value="PAS"/>
    <property type="match status" value="1"/>
</dbReference>
<dbReference type="PROSITE" id="PS50112">
    <property type="entry name" value="PAS"/>
    <property type="match status" value="1"/>
</dbReference>
<dbReference type="STRING" id="688867.SAMN05660236_0349"/>
<dbReference type="Proteomes" id="UP000190961">
    <property type="component" value="Unassembled WGS sequence"/>
</dbReference>
<accession>A0A1T5ISK3</accession>
<dbReference type="FunFam" id="3.30.565.10:FF:000006">
    <property type="entry name" value="Sensor histidine kinase WalK"/>
    <property type="match status" value="1"/>
</dbReference>
<feature type="domain" description="PAS" evidence="7">
    <location>
        <begin position="146"/>
        <end position="199"/>
    </location>
</feature>
<keyword evidence="10" id="KW-1185">Reference proteome</keyword>
<dbReference type="InterPro" id="IPR005467">
    <property type="entry name" value="His_kinase_dom"/>
</dbReference>
<dbReference type="InterPro" id="IPR000700">
    <property type="entry name" value="PAS-assoc_C"/>
</dbReference>
<dbReference type="Gene3D" id="3.30.450.20">
    <property type="entry name" value="PAS domain"/>
    <property type="match status" value="1"/>
</dbReference>
<dbReference type="Gene3D" id="3.30.565.10">
    <property type="entry name" value="Histidine kinase-like ATPase, C-terminal domain"/>
    <property type="match status" value="1"/>
</dbReference>
<dbReference type="EC" id="2.7.13.3" evidence="2"/>
<evidence type="ECO:0000256" key="4">
    <source>
        <dbReference type="ARBA" id="ARBA00022679"/>
    </source>
</evidence>
<evidence type="ECO:0000259" key="6">
    <source>
        <dbReference type="PROSITE" id="PS50109"/>
    </source>
</evidence>
<dbReference type="PROSITE" id="PS50109">
    <property type="entry name" value="HIS_KIN"/>
    <property type="match status" value="1"/>
</dbReference>
<dbReference type="SMART" id="SM00387">
    <property type="entry name" value="HATPase_c"/>
    <property type="match status" value="1"/>
</dbReference>